<reference evidence="1 2" key="1">
    <citation type="submission" date="2018-05" db="EMBL/GenBank/DDBJ databases">
        <title>Genomic Encyclopedia of Type Strains, Phase IV (KMG-IV): sequencing the most valuable type-strain genomes for metagenomic binning, comparative biology and taxonomic classification.</title>
        <authorList>
            <person name="Goeker M."/>
        </authorList>
    </citation>
    <scope>NUCLEOTIDE SEQUENCE [LARGE SCALE GENOMIC DNA]</scope>
    <source>
        <strain evidence="1 2">DSM 16791</strain>
    </source>
</reference>
<protein>
    <submittedName>
        <fullName evidence="1">Uncharacterized protein</fullName>
    </submittedName>
</protein>
<dbReference type="Proteomes" id="UP000246352">
    <property type="component" value="Unassembled WGS sequence"/>
</dbReference>
<name>A0A317PNG8_9HYPH</name>
<keyword evidence="2" id="KW-1185">Reference proteome</keyword>
<evidence type="ECO:0000313" key="1">
    <source>
        <dbReference type="EMBL" id="PWW00041.1"/>
    </source>
</evidence>
<sequence>MPHLCHHQYRPHSGVRDHEQLCAFGGRPFLCDNGESQTKQGLLALYTHSERTGGRLRVASINRQIPYRMLDPFNPDYLRAVFADAYNQTVAGIVWKQTPIF</sequence>
<dbReference type="AlphaFoldDB" id="A0A317PNG8"/>
<dbReference type="EMBL" id="QGTR01000003">
    <property type="protein sequence ID" value="PWW00041.1"/>
    <property type="molecule type" value="Genomic_DNA"/>
</dbReference>
<proteinExistence type="predicted"/>
<evidence type="ECO:0000313" key="2">
    <source>
        <dbReference type="Proteomes" id="UP000246352"/>
    </source>
</evidence>
<comment type="caution">
    <text evidence="1">The sequence shown here is derived from an EMBL/GenBank/DDBJ whole genome shotgun (WGS) entry which is preliminary data.</text>
</comment>
<organism evidence="1 2">
    <name type="scientific">Hoeflea marina</name>
    <dbReference type="NCBI Taxonomy" id="274592"/>
    <lineage>
        <taxon>Bacteria</taxon>
        <taxon>Pseudomonadati</taxon>
        <taxon>Pseudomonadota</taxon>
        <taxon>Alphaproteobacteria</taxon>
        <taxon>Hyphomicrobiales</taxon>
        <taxon>Rhizobiaceae</taxon>
        <taxon>Hoeflea</taxon>
    </lineage>
</organism>
<gene>
    <name evidence="1" type="ORF">DFR52_103242</name>
</gene>
<accession>A0A317PNG8</accession>